<feature type="transmembrane region" description="Helical" evidence="6">
    <location>
        <begin position="101"/>
        <end position="122"/>
    </location>
</feature>
<reference evidence="7 8" key="1">
    <citation type="submission" date="2017-03" db="EMBL/GenBank/DDBJ databases">
        <title>Lifting the veil on microbial sulfur biogeochemistry in mining wastewaters.</title>
        <authorList>
            <person name="Kantor R.S."/>
            <person name="Colenbrander Nelson T."/>
            <person name="Marshall S."/>
            <person name="Bennett D."/>
            <person name="Apte S."/>
            <person name="Camacho D."/>
            <person name="Thomas B.C."/>
            <person name="Warren L.A."/>
            <person name="Banfield J.F."/>
        </authorList>
    </citation>
    <scope>NUCLEOTIDE SEQUENCE [LARGE SCALE GENOMIC DNA]</scope>
    <source>
        <strain evidence="7">32-67-7</strain>
    </source>
</reference>
<keyword evidence="3 6" id="KW-1133">Transmembrane helix</keyword>
<evidence type="ECO:0000313" key="8">
    <source>
        <dbReference type="Proteomes" id="UP000215616"/>
    </source>
</evidence>
<evidence type="ECO:0000256" key="2">
    <source>
        <dbReference type="ARBA" id="ARBA00022692"/>
    </source>
</evidence>
<accession>A0A258D6B6</accession>
<dbReference type="GO" id="GO:0009403">
    <property type="term" value="P:toxin biosynthetic process"/>
    <property type="evidence" value="ECO:0007669"/>
    <property type="project" value="InterPro"/>
</dbReference>
<gene>
    <name evidence="7" type="ORF">B7Z12_11265</name>
</gene>
<keyword evidence="2 6" id="KW-0812">Transmembrane</keyword>
<dbReference type="InterPro" id="IPR003825">
    <property type="entry name" value="Colicin-V_CvpA"/>
</dbReference>
<feature type="region of interest" description="Disordered" evidence="5">
    <location>
        <begin position="171"/>
        <end position="216"/>
    </location>
</feature>
<feature type="transmembrane region" description="Helical" evidence="6">
    <location>
        <begin position="6"/>
        <end position="25"/>
    </location>
</feature>
<dbReference type="GO" id="GO:0016020">
    <property type="term" value="C:membrane"/>
    <property type="evidence" value="ECO:0007669"/>
    <property type="project" value="UniProtKB-SubCell"/>
</dbReference>
<feature type="transmembrane region" description="Helical" evidence="6">
    <location>
        <begin position="32"/>
        <end position="52"/>
    </location>
</feature>
<feature type="transmembrane region" description="Helical" evidence="6">
    <location>
        <begin position="58"/>
        <end position="80"/>
    </location>
</feature>
<evidence type="ECO:0000256" key="1">
    <source>
        <dbReference type="ARBA" id="ARBA00004141"/>
    </source>
</evidence>
<proteinExistence type="predicted"/>
<dbReference type="PANTHER" id="PTHR36926:SF1">
    <property type="entry name" value="COLICIN V PRODUCTION PROTEIN"/>
    <property type="match status" value="1"/>
</dbReference>
<dbReference type="AlphaFoldDB" id="A0A258D6B6"/>
<feature type="compositionally biased region" description="Low complexity" evidence="5">
    <location>
        <begin position="175"/>
        <end position="186"/>
    </location>
</feature>
<evidence type="ECO:0000313" key="7">
    <source>
        <dbReference type="EMBL" id="OYX02843.1"/>
    </source>
</evidence>
<comment type="caution">
    <text evidence="7">The sequence shown here is derived from an EMBL/GenBank/DDBJ whole genome shotgun (WGS) entry which is preliminary data.</text>
</comment>
<evidence type="ECO:0000256" key="3">
    <source>
        <dbReference type="ARBA" id="ARBA00022989"/>
    </source>
</evidence>
<evidence type="ECO:0000256" key="4">
    <source>
        <dbReference type="ARBA" id="ARBA00023136"/>
    </source>
</evidence>
<dbReference type="EMBL" id="NCDQ01000168">
    <property type="protein sequence ID" value="OYX02843.1"/>
    <property type="molecule type" value="Genomic_DNA"/>
</dbReference>
<sequence length="216" mass="23060">MTLFDLIAVMIILVSALVGFTRGAVRELVTVFAFTLAALAAVYLLPFAGPLFRDLMKPAWVGTAAAVVVVFVVAYIALRLAGHWVTARLHTQAALGTLDRLIGLAFGVLRALVFLGVFYLVFSVATPPELTPPWIANARLLPLARGSATALQALAPRTLVERGPLAPALERVTQDAPPALDSPPAAQTSRRNPPRSAPGYDNSSRDEIDALVEQTR</sequence>
<evidence type="ECO:0008006" key="9">
    <source>
        <dbReference type="Google" id="ProtNLM"/>
    </source>
</evidence>
<name>A0A258D6B6_CAUVI</name>
<dbReference type="Pfam" id="PF02674">
    <property type="entry name" value="Colicin_V"/>
    <property type="match status" value="1"/>
</dbReference>
<evidence type="ECO:0000256" key="6">
    <source>
        <dbReference type="SAM" id="Phobius"/>
    </source>
</evidence>
<comment type="subcellular location">
    <subcellularLocation>
        <location evidence="1">Membrane</location>
        <topology evidence="1">Multi-pass membrane protein</topology>
    </subcellularLocation>
</comment>
<organism evidence="7 8">
    <name type="scientific">Caulobacter vibrioides</name>
    <name type="common">Caulobacter crescentus</name>
    <dbReference type="NCBI Taxonomy" id="155892"/>
    <lineage>
        <taxon>Bacteria</taxon>
        <taxon>Pseudomonadati</taxon>
        <taxon>Pseudomonadota</taxon>
        <taxon>Alphaproteobacteria</taxon>
        <taxon>Caulobacterales</taxon>
        <taxon>Caulobacteraceae</taxon>
        <taxon>Caulobacter</taxon>
    </lineage>
</organism>
<dbReference type="Proteomes" id="UP000215616">
    <property type="component" value="Unassembled WGS sequence"/>
</dbReference>
<keyword evidence="4 6" id="KW-0472">Membrane</keyword>
<evidence type="ECO:0000256" key="5">
    <source>
        <dbReference type="SAM" id="MobiDB-lite"/>
    </source>
</evidence>
<dbReference type="InterPro" id="IPR052719">
    <property type="entry name" value="CvpA-like"/>
</dbReference>
<dbReference type="PANTHER" id="PTHR36926">
    <property type="entry name" value="COLICIN V PRODUCTION PROTEIN"/>
    <property type="match status" value="1"/>
</dbReference>
<protein>
    <recommendedName>
        <fullName evidence="9">Colicin V production protein</fullName>
    </recommendedName>
</protein>